<keyword evidence="3" id="KW-1185">Reference proteome</keyword>
<feature type="non-terminal residue" evidence="2">
    <location>
        <position position="77"/>
    </location>
</feature>
<keyword evidence="1" id="KW-0812">Transmembrane</keyword>
<reference evidence="2 3" key="1">
    <citation type="submission" date="2019-07" db="EMBL/GenBank/DDBJ databases">
        <authorList>
            <person name="Jastrzebski P J."/>
            <person name="Paukszto L."/>
            <person name="Jastrzebski P J."/>
        </authorList>
    </citation>
    <scope>NUCLEOTIDE SEQUENCE [LARGE SCALE GENOMIC DNA]</scope>
    <source>
        <strain evidence="2 3">WMS-il1</strain>
    </source>
</reference>
<evidence type="ECO:0000313" key="2">
    <source>
        <dbReference type="EMBL" id="VUZ39762.1"/>
    </source>
</evidence>
<feature type="transmembrane region" description="Helical" evidence="1">
    <location>
        <begin position="12"/>
        <end position="31"/>
    </location>
</feature>
<evidence type="ECO:0000256" key="1">
    <source>
        <dbReference type="SAM" id="Phobius"/>
    </source>
</evidence>
<feature type="transmembrane region" description="Helical" evidence="1">
    <location>
        <begin position="37"/>
        <end position="65"/>
    </location>
</feature>
<accession>A0A564XXN0</accession>
<sequence>MPERKCRKKLWIGIALVILFIICAIPLLVTQCSVGEVNNFGCICGIAFSTLALSLAFIICIIFNCMRCMEKNKQRTV</sequence>
<organism evidence="2 3">
    <name type="scientific">Hymenolepis diminuta</name>
    <name type="common">Rat tapeworm</name>
    <dbReference type="NCBI Taxonomy" id="6216"/>
    <lineage>
        <taxon>Eukaryota</taxon>
        <taxon>Metazoa</taxon>
        <taxon>Spiralia</taxon>
        <taxon>Lophotrochozoa</taxon>
        <taxon>Platyhelminthes</taxon>
        <taxon>Cestoda</taxon>
        <taxon>Eucestoda</taxon>
        <taxon>Cyclophyllidea</taxon>
        <taxon>Hymenolepididae</taxon>
        <taxon>Hymenolepis</taxon>
    </lineage>
</organism>
<protein>
    <submittedName>
        <fullName evidence="2">Uncharacterized protein</fullName>
    </submittedName>
</protein>
<keyword evidence="1" id="KW-0472">Membrane</keyword>
<gene>
    <name evidence="2" type="ORF">WMSIL1_LOCUS1018</name>
</gene>
<proteinExistence type="predicted"/>
<keyword evidence="1" id="KW-1133">Transmembrane helix</keyword>
<name>A0A564XXN0_HYMDI</name>
<evidence type="ECO:0000313" key="3">
    <source>
        <dbReference type="Proteomes" id="UP000321570"/>
    </source>
</evidence>
<dbReference type="EMBL" id="CABIJS010000022">
    <property type="protein sequence ID" value="VUZ39762.1"/>
    <property type="molecule type" value="Genomic_DNA"/>
</dbReference>
<dbReference type="AlphaFoldDB" id="A0A564XXN0"/>
<dbReference type="Proteomes" id="UP000321570">
    <property type="component" value="Unassembled WGS sequence"/>
</dbReference>